<dbReference type="Gene3D" id="2.160.10.10">
    <property type="entry name" value="Hexapeptide repeat proteins"/>
    <property type="match status" value="1"/>
</dbReference>
<feature type="domain" description="DUF4954" evidence="1">
    <location>
        <begin position="3"/>
        <end position="434"/>
    </location>
</feature>
<evidence type="ECO:0000259" key="2">
    <source>
        <dbReference type="Pfam" id="PF20683"/>
    </source>
</evidence>
<dbReference type="InterPro" id="IPR011004">
    <property type="entry name" value="Trimer_LpxA-like_sf"/>
</dbReference>
<keyword evidence="4" id="KW-1185">Reference proteome</keyword>
<evidence type="ECO:0008006" key="5">
    <source>
        <dbReference type="Google" id="ProtNLM"/>
    </source>
</evidence>
<evidence type="ECO:0000313" key="3">
    <source>
        <dbReference type="EMBL" id="MBB3188563.1"/>
    </source>
</evidence>
<dbReference type="Pfam" id="PF16314">
    <property type="entry name" value="DUF4954"/>
    <property type="match status" value="1"/>
</dbReference>
<comment type="caution">
    <text evidence="3">The sequence shown here is derived from an EMBL/GenBank/DDBJ whole genome shotgun (WGS) entry which is preliminary data.</text>
</comment>
<dbReference type="SUPFAM" id="SSF51161">
    <property type="entry name" value="Trimeric LpxA-like enzymes"/>
    <property type="match status" value="1"/>
</dbReference>
<reference evidence="3 4" key="1">
    <citation type="submission" date="2020-08" db="EMBL/GenBank/DDBJ databases">
        <title>Genomic Encyclopedia of Type Strains, Phase IV (KMG-IV): sequencing the most valuable type-strain genomes for metagenomic binning, comparative biology and taxonomic classification.</title>
        <authorList>
            <person name="Goeker M."/>
        </authorList>
    </citation>
    <scope>NUCLEOTIDE SEQUENCE [LARGE SCALE GENOMIC DNA]</scope>
    <source>
        <strain evidence="3 4">DSM 27471</strain>
    </source>
</reference>
<protein>
    <recommendedName>
        <fullName evidence="5">DUF4954 family protein</fullName>
    </recommendedName>
</protein>
<dbReference type="InterPro" id="IPR032533">
    <property type="entry name" value="DUF4954"/>
</dbReference>
<feature type="domain" description="DUF6819" evidence="2">
    <location>
        <begin position="489"/>
        <end position="657"/>
    </location>
</feature>
<proteinExistence type="predicted"/>
<dbReference type="EMBL" id="JACHYB010000002">
    <property type="protein sequence ID" value="MBB3188563.1"/>
    <property type="molecule type" value="Genomic_DNA"/>
</dbReference>
<name>A0A7W5DUR6_9PORP</name>
<organism evidence="3 4">
    <name type="scientific">Microbacter margulisiae</name>
    <dbReference type="NCBI Taxonomy" id="1350067"/>
    <lineage>
        <taxon>Bacteria</taxon>
        <taxon>Pseudomonadati</taxon>
        <taxon>Bacteroidota</taxon>
        <taxon>Bacteroidia</taxon>
        <taxon>Bacteroidales</taxon>
        <taxon>Porphyromonadaceae</taxon>
        <taxon>Microbacter</taxon>
    </lineage>
</organism>
<accession>A0A7W5DUR6</accession>
<dbReference type="AlphaFoldDB" id="A0A7W5DUR6"/>
<evidence type="ECO:0000259" key="1">
    <source>
        <dbReference type="Pfam" id="PF16314"/>
    </source>
</evidence>
<dbReference type="Pfam" id="PF20683">
    <property type="entry name" value="DUF6819"/>
    <property type="match status" value="1"/>
</dbReference>
<dbReference type="InterPro" id="IPR049208">
    <property type="entry name" value="DUF6819"/>
</dbReference>
<dbReference type="Proteomes" id="UP000544222">
    <property type="component" value="Unassembled WGS sequence"/>
</dbReference>
<sequence>MAFRSLTTEEIQKLQEQGCQADRWENIEVTEAFNPSFVQKVKFTGHNRLGTFQTEIEMPGGIIIHSGIYNAWLHNCIVEDNVLIHTIRDYIANYTIENHTIVFDIKLLAVEGETTFGNGIAVEAISESGARSVMMYDRLSAQIAYIFALYRHRPQLIAVLENLITQYSNNVRSSHGVVASGAKLLRCDTIINVKIGEAAHIEGVRLMRNGSVNSAEDDPVFIGDGCHLQNFIICAGTKVNNATLISNSFVGQGCIFDKHYSADQSLFFSNCQGLHGEACSIFAGPFTVTHHKSTLLIAGMFSFLNAGSGSNQSNHLYKLGPIHQGLVERGSKTGSDSYILWPAKVGAFTFISGRHYSHCDTSDLPFSYLIEHKDESYLSPAINLRSIGTIRDSQKWPHRDMRRGKDHLDCINYNLLSPYTVERMVRGRDLLLELREKDETCALYKHQGVVIEARILSRGIRLYENAIWKFLGNSLITQLEKSDMPLTPQEIQSCLAATEPEGSGKWVDIAGMICPIQPLNTLLDQIENDPEITLETIHQTFRKIHLNYYQYEWTWASDMLTRWTGKHPGKYMPQDVIDVVNKWLSAVLNIDKWLYEDAKKEFVLSKKIGFGTDGDEDDKEKDFENVRGTMQTNESVLAIRRHMQEKEALGTKILDKIFEANPELSGKIAD</sequence>
<gene>
    <name evidence="3" type="ORF">FHX64_002761</name>
</gene>
<evidence type="ECO:0000313" key="4">
    <source>
        <dbReference type="Proteomes" id="UP000544222"/>
    </source>
</evidence>
<dbReference type="RefSeq" id="WP_183414311.1">
    <property type="nucleotide sequence ID" value="NZ_JACHYB010000002.1"/>
</dbReference>